<feature type="domain" description="InvasinE Adhesion" evidence="3">
    <location>
        <begin position="866"/>
        <end position="995"/>
    </location>
</feature>
<evidence type="ECO:0000259" key="2">
    <source>
        <dbReference type="Pfam" id="PF05688"/>
    </source>
</evidence>
<evidence type="ECO:0000256" key="1">
    <source>
        <dbReference type="SAM" id="SignalP"/>
    </source>
</evidence>
<dbReference type="Proteomes" id="UP001219219">
    <property type="component" value="Chromosome"/>
</dbReference>
<feature type="domain" description="InvasinE Adhesion" evidence="3">
    <location>
        <begin position="2010"/>
        <end position="2141"/>
    </location>
</feature>
<evidence type="ECO:0000313" key="5">
    <source>
        <dbReference type="Proteomes" id="UP001219219"/>
    </source>
</evidence>
<feature type="domain" description="Bacterial Immunoglobulin-like 21" evidence="2">
    <location>
        <begin position="1027"/>
        <end position="1142"/>
    </location>
</feature>
<proteinExistence type="predicted"/>
<feature type="chain" id="PRO_5043533677" evidence="1">
    <location>
        <begin position="27"/>
        <end position="2143"/>
    </location>
</feature>
<reference evidence="4" key="1">
    <citation type="submission" date="2023-02" db="EMBL/GenBank/DDBJ databases">
        <title>Escherichia albertii as a potential enteropathogen in the light of epidemiological and genomic studies.</title>
        <authorList>
            <person name="Leszczynska K."/>
            <person name="Swiecicka I."/>
            <person name="Daniluk T."/>
            <person name="Lebensztejn D."/>
            <person name="Chmielewska S."/>
            <person name="Leszczynska D."/>
            <person name="Gawor J."/>
            <person name="Kliber M."/>
        </authorList>
    </citation>
    <scope>NUCLEOTIDE SEQUENCE</scope>
    <source>
        <strain evidence="4">BIA_7</strain>
    </source>
</reference>
<name>A0AAX3MDZ8_ESCAL</name>
<dbReference type="Pfam" id="PF05689">
    <property type="entry name" value="InvE_AD"/>
    <property type="match status" value="7"/>
</dbReference>
<feature type="domain" description="Bacterial Immunoglobulin-like 21" evidence="2">
    <location>
        <begin position="1891"/>
        <end position="2006"/>
    </location>
</feature>
<dbReference type="RefSeq" id="WP_273819668.1">
    <property type="nucleotide sequence ID" value="NZ_CP117562.1"/>
</dbReference>
<feature type="domain" description="Bacterial Immunoglobulin-like 21" evidence="2">
    <location>
        <begin position="1317"/>
        <end position="1426"/>
    </location>
</feature>
<feature type="domain" description="InvasinE Adhesion" evidence="3">
    <location>
        <begin position="325"/>
        <end position="449"/>
    </location>
</feature>
<feature type="domain" description="InvasinE Adhesion" evidence="3">
    <location>
        <begin position="1146"/>
        <end position="1279"/>
    </location>
</feature>
<sequence>MSSFFKLSKIIGIGALFAMMMLSAHAALKGGQWQQPVMPTGAINGTAPFADSASVPVYQGSVQLDPTQTHDIANTAKPGEFSVDDTAANMILTNPQDTQGDLFDIPPLLRWENQTPPAVSLIWAEAATPDTPLNPQPRPDRSFCAQDLAGHTLVAWPQISQSQTIPQLNLFTLTGVPNEGVIPLSDQKVTLNIAQASGDLVTISVAGYDDTLKAAKTTVGGTLTLTVTTKDCVGNPAGNIPFSVKRKDAENRQGGVNNVGPVMLDTTELSTTATEYRGTTDENGTATIQVTQPNGPGVKTPLVVSLAGITQTSETAVIFTVLTSPDVPEASMWGHMADTVEAYGYTFSRPKLAAEASHDGTVVDRNETWSTFTWSGADNHCAILPGMRQFGALATVIPTSVQQVLGWPMQDDYYWSSLAGTTGQHHATNMANRSEAQKPDDTRFLVSCVDKEAPDVEPKLILTPGSFDSTLNAAKAKVGETITMRLAITDNKNNDQPLPYYYFSVHLDNGVNRKGENDAAWEAHPVQIAENGNLQKVDDHTYEGITDANGQATLILTQPDGAGVKTHITAKMRSNFTAEDAKDVIFTVITSPDVAQARMWGHMQGLIAAGSIFKRPRLADETSHELGQMRENNEDWALFDQDTSMQAECGVGHIPRQSSLESLYAAYPGNEIGTQYGWPTSKQDYLTAAEESTHSSVNLSNGGVDSYSGFKQNYLSCSGNELVTRIAATTDRDVTVGTKAQAKVGEKITMTVHTFNALNNAPVAYAAFTITKDIGVNQRGRADGFDDPTSGALEMNGTFYGTSQPSLVYSGTTDAQGNAAVVIEQPQGVGLRTPLIITPTNSEIPNTVNYSVIFTVVTCPSVPGPQGAQMWGHMDDTITVGSLTFGRPKLATEVANASSSITENNETWVRVTQADLTNTSAGGCGANMLPRRTQLTDLYAANSGNAIQTEHGWPTQRQSYWSSSPADNVPHLFTVWLNDGSLVNNNEFETYVSCLTTANAPAASITLEVVDPAQWDATDNSAKLKRGETLPVKVTVKDAAGNPMPDMPFNLNRGDGYTRYPVERHTAGSADALVSPVVVDSGQPDEVTLNDKATTYSAMTGSDGSKILNITRPDTHGTRTALTATLYSDPTKKADMDTIFTVPTSPDSAKAKMWGHMPETLTAGGLTFKRPLLFTELSTTSGRKSQVEDNETWALFTEGQAGTTSVNGCGTDYIPAQDALVTLANNWGGHETDGWPVLVNYVSSTADDATTDSRKYKSVQLSNGTGSSLAASDIGYLTCQTTANPQAAQITLTSDKTIKADSYDAVKVKTDYTTNQEQMILTVTTRDAQGNLLGNTPFLFRHDTSLSRKNAGVSDASSNLISVTDENSHQAYLDKSVNFYSSTGPDGTMTLIVNQPNAGLGVRMPLHATLENNAATSQPLSAIFTVQTSPDTSLANYWGYMPETLTAKNGKVFSRPLLKAETGATASFNVNNEVWQKVTITQALNGTQGGCQDRLPQLNDLLSLYEQYPDGTLQSTQGWPADPSVPGFWSRNAASSVGIAAPAYQYVNLGTVGSVVSTSSTSTPWPLVCLANAEPIGAITLASAPENWDSVWLAGKAKKGESIPLTVTVTYSDGSPAAYESVGIQRSVSKNRAGTSETNTSINDDLMADSFAPAQTYTSGSLTGSSTTANNYMIMQTDARGQVTFNLHQDNTSGLKTPMIATATGSSTQMKVSLDTIFTVITSPDSDKANMWGHMPETATAANGAVFERPKLYSEVSSPSQASAVSAYNESWPGLAPKQKTDSSVSPCADAAKHPTLDDLGALYARYPNGTITAQIGWPVSGSGYSWWTSDPACTVSSSKCQTMNLYNGQTESTKTKALQACLLTPRPDTSITLTSSQFDSGRQAAVAKQGDAMFLTVTTKDSAGKAKPNVAFTLTRGAAAPRNPGVTLYGNVASFDDMLLTPVSPAGANVTLTDSGSTISGVTASNGTATFTIRQDNSPGYKTPLKVALVSDDTVTSSLDTIFTVHTSPDIPTASFWGNMVDTVTVNGKTLHRPLLASEVSSATPASTPTVNNEIWALAHTIDANKLDFEKQCGSLGKAPTYSELQTLHGSMNSLGWPMTSFSYLSSSASSGSFYCGLNMSTNTQNCGIDVDGTPGFATCFQ</sequence>
<feature type="domain" description="InvasinE Adhesion" evidence="3">
    <location>
        <begin position="1724"/>
        <end position="1862"/>
    </location>
</feature>
<dbReference type="InterPro" id="IPR008541">
    <property type="entry name" value="InvE_AD"/>
</dbReference>
<organism evidence="4 5">
    <name type="scientific">Escherichia albertii</name>
    <dbReference type="NCBI Taxonomy" id="208962"/>
    <lineage>
        <taxon>Bacteria</taxon>
        <taxon>Pseudomonadati</taxon>
        <taxon>Pseudomonadota</taxon>
        <taxon>Gammaproteobacteria</taxon>
        <taxon>Enterobacterales</taxon>
        <taxon>Enterobacteriaceae</taxon>
        <taxon>Escherichia</taxon>
    </lineage>
</organism>
<dbReference type="EMBL" id="CP117562">
    <property type="protein sequence ID" value="WDB27164.1"/>
    <property type="molecule type" value="Genomic_DNA"/>
</dbReference>
<keyword evidence="1" id="KW-0732">Signal</keyword>
<protein>
    <submittedName>
        <fullName evidence="4">DUF823 domain-containing adhesin</fullName>
    </submittedName>
</protein>
<feature type="domain" description="InvasinE Adhesion" evidence="3">
    <location>
        <begin position="592"/>
        <end position="718"/>
    </location>
</feature>
<feature type="domain" description="Bacterial Immunoglobulin-like 21" evidence="2">
    <location>
        <begin position="1600"/>
        <end position="1721"/>
    </location>
</feature>
<feature type="domain" description="Bacterial Immunoglobulin-like 21" evidence="2">
    <location>
        <begin position="479"/>
        <end position="589"/>
    </location>
</feature>
<feature type="signal peptide" evidence="1">
    <location>
        <begin position="1"/>
        <end position="26"/>
    </location>
</feature>
<feature type="domain" description="InvasinE Adhesion" evidence="3">
    <location>
        <begin position="1430"/>
        <end position="1561"/>
    </location>
</feature>
<evidence type="ECO:0000259" key="3">
    <source>
        <dbReference type="Pfam" id="PF05689"/>
    </source>
</evidence>
<accession>A0AAX3MDZ8</accession>
<feature type="domain" description="Bacterial Immunoglobulin-like 21" evidence="2">
    <location>
        <begin position="745"/>
        <end position="857"/>
    </location>
</feature>
<gene>
    <name evidence="4" type="ORF">PS049_12175</name>
</gene>
<dbReference type="InterPro" id="IPR008542">
    <property type="entry name" value="BIg21"/>
</dbReference>
<feature type="domain" description="Bacterial Immunoglobulin-like 21" evidence="2">
    <location>
        <begin position="220"/>
        <end position="322"/>
    </location>
</feature>
<dbReference type="Pfam" id="PF05688">
    <property type="entry name" value="BIg21"/>
    <property type="match status" value="7"/>
</dbReference>
<evidence type="ECO:0000313" key="4">
    <source>
        <dbReference type="EMBL" id="WDB27164.1"/>
    </source>
</evidence>